<dbReference type="PANTHER" id="PTHR30329:SF21">
    <property type="entry name" value="LIPOPROTEIN YIAD-RELATED"/>
    <property type="match status" value="1"/>
</dbReference>
<feature type="domain" description="OmpA-like" evidence="5">
    <location>
        <begin position="123"/>
        <end position="241"/>
    </location>
</feature>
<dbReference type="GO" id="GO:0009279">
    <property type="term" value="C:cell outer membrane"/>
    <property type="evidence" value="ECO:0007669"/>
    <property type="project" value="UniProtKB-SubCell"/>
</dbReference>
<evidence type="ECO:0000313" key="7">
    <source>
        <dbReference type="Proteomes" id="UP000249610"/>
    </source>
</evidence>
<dbReference type="EMBL" id="QLLK01000011">
    <property type="protein sequence ID" value="RAI85998.1"/>
    <property type="molecule type" value="Genomic_DNA"/>
</dbReference>
<accession>A0A327P162</accession>
<dbReference type="AlphaFoldDB" id="A0A327P162"/>
<reference evidence="6 7" key="1">
    <citation type="submission" date="2018-06" db="EMBL/GenBank/DDBJ databases">
        <title>Genomic Encyclopedia of Archaeal and Bacterial Type Strains, Phase II (KMG-II): from individual species to whole genera.</title>
        <authorList>
            <person name="Goeker M."/>
        </authorList>
    </citation>
    <scope>NUCLEOTIDE SEQUENCE [LARGE SCALE GENOMIC DNA]</scope>
    <source>
        <strain evidence="6 7">DSM 23446</strain>
    </source>
</reference>
<dbReference type="Pfam" id="PF00691">
    <property type="entry name" value="OmpA"/>
    <property type="match status" value="1"/>
</dbReference>
<comment type="subcellular location">
    <subcellularLocation>
        <location evidence="1">Cell outer membrane</location>
    </subcellularLocation>
</comment>
<comment type="caution">
    <text evidence="6">The sequence shown here is derived from an EMBL/GenBank/DDBJ whole genome shotgun (WGS) entry which is preliminary data.</text>
</comment>
<dbReference type="PANTHER" id="PTHR30329">
    <property type="entry name" value="STATOR ELEMENT OF FLAGELLAR MOTOR COMPLEX"/>
    <property type="match status" value="1"/>
</dbReference>
<gene>
    <name evidence="6" type="ORF">LV83_03442</name>
</gene>
<keyword evidence="2 4" id="KW-0472">Membrane</keyword>
<evidence type="ECO:0000256" key="4">
    <source>
        <dbReference type="PROSITE-ProRule" id="PRU00473"/>
    </source>
</evidence>
<dbReference type="PRINTS" id="PR01021">
    <property type="entry name" value="OMPADOMAIN"/>
</dbReference>
<dbReference type="InterPro" id="IPR050330">
    <property type="entry name" value="Bact_OuterMem_StrucFunc"/>
</dbReference>
<dbReference type="InterPro" id="IPR006664">
    <property type="entry name" value="OMP_bac"/>
</dbReference>
<name>A0A327P162_9BACT</name>
<protein>
    <submittedName>
        <fullName evidence="6">Outer membrane protein OmpA-like peptidoglycan-associated protein</fullName>
    </submittedName>
</protein>
<sequence length="254" mass="27099">MKSSGLKLSLFKCKINLARFHITFEKTTIDMKTTNKLLATALITSITLGGISCKSSNAVKGGAIGGAAGGVLGGVIAGKDNTAIGVLIGSAIGGSAGAIIGHEMDKAAEELQRDLEGATVERVGEGIKITFDSGLMFPVDKSELSAVSKQNLSELAETLKKYEETNILVEGHTDSTGEDDYNMDLSRRRAYSVEDYLTVNGISKGRMEIAAYGEMQPIATNETEAGRQQNRRVEVAIYANKKMQRMAERGEIGE</sequence>
<dbReference type="SUPFAM" id="SSF103088">
    <property type="entry name" value="OmpA-like"/>
    <property type="match status" value="1"/>
</dbReference>
<dbReference type="CDD" id="cd07185">
    <property type="entry name" value="OmpA_C-like"/>
    <property type="match status" value="1"/>
</dbReference>
<organism evidence="6 7">
    <name type="scientific">Algoriphagus yeomjeoni</name>
    <dbReference type="NCBI Taxonomy" id="291403"/>
    <lineage>
        <taxon>Bacteria</taxon>
        <taxon>Pseudomonadati</taxon>
        <taxon>Bacteroidota</taxon>
        <taxon>Cytophagia</taxon>
        <taxon>Cytophagales</taxon>
        <taxon>Cyclobacteriaceae</taxon>
        <taxon>Algoriphagus</taxon>
    </lineage>
</organism>
<keyword evidence="3" id="KW-0998">Cell outer membrane</keyword>
<evidence type="ECO:0000256" key="3">
    <source>
        <dbReference type="ARBA" id="ARBA00023237"/>
    </source>
</evidence>
<keyword evidence="7" id="KW-1185">Reference proteome</keyword>
<dbReference type="Pfam" id="PF05433">
    <property type="entry name" value="Rick_17kDa_Anti"/>
    <property type="match status" value="1"/>
</dbReference>
<proteinExistence type="predicted"/>
<evidence type="ECO:0000313" key="6">
    <source>
        <dbReference type="EMBL" id="RAI85998.1"/>
    </source>
</evidence>
<dbReference type="PROSITE" id="PS51123">
    <property type="entry name" value="OMPA_2"/>
    <property type="match status" value="1"/>
</dbReference>
<evidence type="ECO:0000256" key="2">
    <source>
        <dbReference type="ARBA" id="ARBA00023136"/>
    </source>
</evidence>
<dbReference type="InterPro" id="IPR036737">
    <property type="entry name" value="OmpA-like_sf"/>
</dbReference>
<dbReference type="Proteomes" id="UP000249610">
    <property type="component" value="Unassembled WGS sequence"/>
</dbReference>
<dbReference type="Gene3D" id="3.30.1330.60">
    <property type="entry name" value="OmpA-like domain"/>
    <property type="match status" value="1"/>
</dbReference>
<dbReference type="InterPro" id="IPR006665">
    <property type="entry name" value="OmpA-like"/>
</dbReference>
<dbReference type="InterPro" id="IPR008816">
    <property type="entry name" value="Gly_zipper_2TM_dom"/>
</dbReference>
<evidence type="ECO:0000259" key="5">
    <source>
        <dbReference type="PROSITE" id="PS51123"/>
    </source>
</evidence>
<evidence type="ECO:0000256" key="1">
    <source>
        <dbReference type="ARBA" id="ARBA00004442"/>
    </source>
</evidence>